<dbReference type="EMBL" id="JFHD01000036">
    <property type="protein sequence ID" value="KDR26303.1"/>
    <property type="molecule type" value="Genomic_DNA"/>
</dbReference>
<evidence type="ECO:0000313" key="3">
    <source>
        <dbReference type="Proteomes" id="UP000027451"/>
    </source>
</evidence>
<reference evidence="2 3" key="1">
    <citation type="submission" date="2014-03" db="EMBL/GenBank/DDBJ databases">
        <title>Draft Genome Sequences of Four Burkholderia Strains.</title>
        <authorList>
            <person name="Liu X.Y."/>
            <person name="Li C.X."/>
            <person name="Xu J.H."/>
        </authorList>
    </citation>
    <scope>NUCLEOTIDE SEQUENCE [LARGE SCALE GENOMIC DNA]</scope>
    <source>
        <strain evidence="2 3">OP-1</strain>
    </source>
</reference>
<organism evidence="2 3">
    <name type="scientific">Caballeronia zhejiangensis</name>
    <dbReference type="NCBI Taxonomy" id="871203"/>
    <lineage>
        <taxon>Bacteria</taxon>
        <taxon>Pseudomonadati</taxon>
        <taxon>Pseudomonadota</taxon>
        <taxon>Betaproteobacteria</taxon>
        <taxon>Burkholderiales</taxon>
        <taxon>Burkholderiaceae</taxon>
        <taxon>Caballeronia</taxon>
    </lineage>
</organism>
<dbReference type="Proteomes" id="UP000027451">
    <property type="component" value="Unassembled WGS sequence"/>
</dbReference>
<protein>
    <submittedName>
        <fullName evidence="2">Uncharacterized protein</fullName>
    </submittedName>
</protein>
<keyword evidence="3" id="KW-1185">Reference proteome</keyword>
<dbReference type="AlphaFoldDB" id="A0A656QBK4"/>
<keyword evidence="1" id="KW-0472">Membrane</keyword>
<comment type="caution">
    <text evidence="2">The sequence shown here is derived from an EMBL/GenBank/DDBJ whole genome shotgun (WGS) entry which is preliminary data.</text>
</comment>
<feature type="transmembrane region" description="Helical" evidence="1">
    <location>
        <begin position="32"/>
        <end position="51"/>
    </location>
</feature>
<evidence type="ECO:0000313" key="2">
    <source>
        <dbReference type="EMBL" id="KDR26303.1"/>
    </source>
</evidence>
<sequence>MNQGGDVSSFSANAASISSQAFRARGFAMADFLFLLFFLAALAGCVVTRMLRERHFLARDRRRSVFMRRGLEYAYVQGVIDGQSQSVDVDAFNSRMSAWLETTTFPDKWDREAVLVTPKPVARNTLSAEAKAMYARYGHHNRHDTGPPH</sequence>
<accession>A0A656QBK4</accession>
<proteinExistence type="predicted"/>
<keyword evidence="1" id="KW-0812">Transmembrane</keyword>
<evidence type="ECO:0000256" key="1">
    <source>
        <dbReference type="SAM" id="Phobius"/>
    </source>
</evidence>
<gene>
    <name evidence="2" type="ORF">BG60_23450</name>
</gene>
<name>A0A656QBK4_9BURK</name>
<keyword evidence="1" id="KW-1133">Transmembrane helix</keyword>